<dbReference type="InterPro" id="IPR000504">
    <property type="entry name" value="RRM_dom"/>
</dbReference>
<dbReference type="SMART" id="SM00360">
    <property type="entry name" value="RRM"/>
    <property type="match status" value="1"/>
</dbReference>
<dbReference type="Proteomes" id="UP001279734">
    <property type="component" value="Unassembled WGS sequence"/>
</dbReference>
<accession>A0AAD3TB39</accession>
<dbReference type="PROSITE" id="PS50102">
    <property type="entry name" value="RRM"/>
    <property type="match status" value="1"/>
</dbReference>
<evidence type="ECO:0000259" key="2">
    <source>
        <dbReference type="PROSITE" id="PS50102"/>
    </source>
</evidence>
<protein>
    <recommendedName>
        <fullName evidence="2">RRM domain-containing protein</fullName>
    </recommendedName>
</protein>
<organism evidence="3 4">
    <name type="scientific">Nepenthes gracilis</name>
    <name type="common">Slender pitcher plant</name>
    <dbReference type="NCBI Taxonomy" id="150966"/>
    <lineage>
        <taxon>Eukaryota</taxon>
        <taxon>Viridiplantae</taxon>
        <taxon>Streptophyta</taxon>
        <taxon>Embryophyta</taxon>
        <taxon>Tracheophyta</taxon>
        <taxon>Spermatophyta</taxon>
        <taxon>Magnoliopsida</taxon>
        <taxon>eudicotyledons</taxon>
        <taxon>Gunneridae</taxon>
        <taxon>Pentapetalae</taxon>
        <taxon>Caryophyllales</taxon>
        <taxon>Nepenthaceae</taxon>
        <taxon>Nepenthes</taxon>
    </lineage>
</organism>
<comment type="caution">
    <text evidence="3">The sequence shown here is derived from an EMBL/GenBank/DDBJ whole genome shotgun (WGS) entry which is preliminary data.</text>
</comment>
<dbReference type="AlphaFoldDB" id="A0AAD3TB39"/>
<dbReference type="SUPFAM" id="SSF54928">
    <property type="entry name" value="RNA-binding domain, RBD"/>
    <property type="match status" value="1"/>
</dbReference>
<dbReference type="PANTHER" id="PTHR32343:SF29">
    <property type="entry name" value="RNA-BINDING (RRM_RBD_RNP MOTIFS) FAMILY PROTEIN"/>
    <property type="match status" value="1"/>
</dbReference>
<keyword evidence="4" id="KW-1185">Reference proteome</keyword>
<dbReference type="InterPro" id="IPR012677">
    <property type="entry name" value="Nucleotide-bd_a/b_plait_sf"/>
</dbReference>
<dbReference type="Gene3D" id="3.30.70.330">
    <property type="match status" value="1"/>
</dbReference>
<name>A0AAD3TB39_NEPGR</name>
<reference evidence="3" key="1">
    <citation type="submission" date="2023-05" db="EMBL/GenBank/DDBJ databases">
        <title>Nepenthes gracilis genome sequencing.</title>
        <authorList>
            <person name="Fukushima K."/>
        </authorList>
    </citation>
    <scope>NUCLEOTIDE SEQUENCE</scope>
    <source>
        <strain evidence="3">SING2019-196</strain>
    </source>
</reference>
<dbReference type="InterPro" id="IPR035979">
    <property type="entry name" value="RBD_domain_sf"/>
</dbReference>
<feature type="domain" description="RRM" evidence="2">
    <location>
        <begin position="102"/>
        <end position="175"/>
    </location>
</feature>
<sequence>MHCITRFHLPLGQYPSIPDHTNCSGIADFPPISVPATITFSLSLSHITSIALQLFIDFCFLNHGKKTKLQMWASKESADPRSVVNTQSTFNTNWTINVSDVKTVKVSNVSLYSSEKDIRELLSVSGEIQYVEMQRENEMQVAYVTFKDSQGADTAMLLSGATVADSSIIITPAESYQLPPGALPCNLVKEPPSSAVKKAEDIVSTMLAKGLVLGKDALNRARAFDEQHHWISTASAAVTSIDSKMGLSDKLTMGTSMVHKRAREVEERFHAYERTKSAFAAAEQTATAAGSAITHNHYVLTGASWISNAFRAVARSAEDVSTMTKEKVQKANEERMENLCRDRRDFISDFSEIHLDNSSFREPPVVPVDVKKLNII</sequence>
<proteinExistence type="predicted"/>
<evidence type="ECO:0000256" key="1">
    <source>
        <dbReference type="PROSITE-ProRule" id="PRU00176"/>
    </source>
</evidence>
<dbReference type="EMBL" id="BSYO01000030">
    <property type="protein sequence ID" value="GMH26275.1"/>
    <property type="molecule type" value="Genomic_DNA"/>
</dbReference>
<dbReference type="PANTHER" id="PTHR32343">
    <property type="entry name" value="SERINE/ARGININE-RICH SPLICING FACTOR"/>
    <property type="match status" value="1"/>
</dbReference>
<dbReference type="Pfam" id="PF00076">
    <property type="entry name" value="RRM_1"/>
    <property type="match status" value="1"/>
</dbReference>
<evidence type="ECO:0000313" key="4">
    <source>
        <dbReference type="Proteomes" id="UP001279734"/>
    </source>
</evidence>
<dbReference type="GO" id="GO:0003723">
    <property type="term" value="F:RNA binding"/>
    <property type="evidence" value="ECO:0007669"/>
    <property type="project" value="UniProtKB-UniRule"/>
</dbReference>
<evidence type="ECO:0000313" key="3">
    <source>
        <dbReference type="EMBL" id="GMH26275.1"/>
    </source>
</evidence>
<keyword evidence="1" id="KW-0694">RNA-binding</keyword>
<gene>
    <name evidence="3" type="ORF">Nepgr_028118</name>
</gene>